<organism evidence="1 2">
    <name type="scientific">Microterricola pindariensis</name>
    <dbReference type="NCBI Taxonomy" id="478010"/>
    <lineage>
        <taxon>Bacteria</taxon>
        <taxon>Bacillati</taxon>
        <taxon>Actinomycetota</taxon>
        <taxon>Actinomycetes</taxon>
        <taxon>Micrococcales</taxon>
        <taxon>Microbacteriaceae</taxon>
        <taxon>Microterricola</taxon>
    </lineage>
</organism>
<evidence type="ECO:0000313" key="2">
    <source>
        <dbReference type="Proteomes" id="UP000237755"/>
    </source>
</evidence>
<dbReference type="EMBL" id="MPZN01000008">
    <property type="protein sequence ID" value="PPL19821.1"/>
    <property type="molecule type" value="Genomic_DNA"/>
</dbReference>
<protein>
    <recommendedName>
        <fullName evidence="3">SIR2-like domain-containing protein</fullName>
    </recommendedName>
</protein>
<comment type="caution">
    <text evidence="1">The sequence shown here is derived from an EMBL/GenBank/DDBJ whole genome shotgun (WGS) entry which is preliminary data.</text>
</comment>
<evidence type="ECO:0008006" key="3">
    <source>
        <dbReference type="Google" id="ProtNLM"/>
    </source>
</evidence>
<reference evidence="1 2" key="1">
    <citation type="journal article" date="2008" name="Int. J. Syst. Evol. Microbiol.">
        <title>Leifsonia pindariensis sp. nov., isolated from the Pindari glacier of the Indian Himalayas, and emended description of the genus Leifsonia.</title>
        <authorList>
            <person name="Reddy G.S."/>
            <person name="Prabagaran S.R."/>
            <person name="Shivaji S."/>
        </authorList>
    </citation>
    <scope>NUCLEOTIDE SEQUENCE [LARGE SCALE GENOMIC DNA]</scope>
    <source>
        <strain evidence="1 2">PON 10</strain>
    </source>
</reference>
<gene>
    <name evidence="1" type="ORF">GY24_04175</name>
</gene>
<name>A0ABX5AZL5_9MICO</name>
<proteinExistence type="predicted"/>
<keyword evidence="2" id="KW-1185">Reference proteome</keyword>
<accession>A0ABX5AZL5</accession>
<dbReference type="Proteomes" id="UP000237755">
    <property type="component" value="Unassembled WGS sequence"/>
</dbReference>
<sequence>MELLGGHKDVDYFEPLLDLARTQPGGADVITLNYDLTIETAAATGGVAINRGIESWRPGENLDIDPVDGTLNLLKLHGSLDWRPSAPQHGSDPQLSPRGIEIVNPGIARDVPRPDLPWIVVGDREKLATDGPTLALNFAARSALLRTNHLAVIGYSFGDAHINAMIRDWLAADPARTMSVLDVRWPREKYYRPNLDFRSALIARYGRHNDSQGQPILPRVVPLEGLASERFADVLRARPEQAADPLASAVTARDGAAIQVKVTWHGPDLAEATLSMWPETSSRYQVTSSIILYEDLPAPSSDSANHGWAQDPWYQVWPTGVTKTVYVPADTVLPVELRIEGASIVGAQGWTIHIHNDIERDLEQLG</sequence>
<evidence type="ECO:0000313" key="1">
    <source>
        <dbReference type="EMBL" id="PPL19821.1"/>
    </source>
</evidence>